<dbReference type="GO" id="GO:0043683">
    <property type="term" value="P:type IV pilus assembly"/>
    <property type="evidence" value="ECO:0007669"/>
    <property type="project" value="InterPro"/>
</dbReference>
<organism evidence="3 4">
    <name type="scientific">Vreelandella aquamarina</name>
    <dbReference type="NCBI Taxonomy" id="77097"/>
    <lineage>
        <taxon>Bacteria</taxon>
        <taxon>Pseudomonadati</taxon>
        <taxon>Pseudomonadota</taxon>
        <taxon>Gammaproteobacteria</taxon>
        <taxon>Oceanospirillales</taxon>
        <taxon>Halomonadaceae</taxon>
        <taxon>Vreelandella</taxon>
    </lineage>
</organism>
<keyword evidence="2" id="KW-0812">Transmembrane</keyword>
<dbReference type="AlphaFoldDB" id="A0A857GHX2"/>
<feature type="coiled-coil region" evidence="1">
    <location>
        <begin position="56"/>
        <end position="107"/>
    </location>
</feature>
<dbReference type="InterPro" id="IPR007445">
    <property type="entry name" value="PilO"/>
</dbReference>
<accession>A0A857GHX2</accession>
<sequence length="216" mass="24273">MKWGRERWQDEWQRLKTLDWQALDVKEAGEWPVLLKALCGALAFGVALGGLSWWLVSEKRVELEAAERQEARLLNEYRSKVSEAAFLPEVRDQLTALEEQMATMRSMLPTSAEIPSLLDSISDAALDNDLSIETIRLRPTVSNTHYVEHPLDIQVRGGYHELAQFVADISQLARIVTQHDVALSPAEQSGESLRMSLVARTYSYIEEAGEGEVPAP</sequence>
<dbReference type="InterPro" id="IPR014717">
    <property type="entry name" value="Transl_elong_EF1B/ribsomal_bS6"/>
</dbReference>
<protein>
    <submittedName>
        <fullName evidence="3">Pilus assembly protein PilO</fullName>
    </submittedName>
</protein>
<dbReference type="Pfam" id="PF04350">
    <property type="entry name" value="PilO"/>
    <property type="match status" value="1"/>
</dbReference>
<dbReference type="OrthoDB" id="9802133at2"/>
<dbReference type="Proteomes" id="UP000463949">
    <property type="component" value="Chromosome"/>
</dbReference>
<evidence type="ECO:0000313" key="4">
    <source>
        <dbReference type="Proteomes" id="UP000463949"/>
    </source>
</evidence>
<reference evidence="3 4" key="1">
    <citation type="submission" date="2017-10" db="EMBL/GenBank/DDBJ databases">
        <title>Coral associated bacteria.</title>
        <authorList>
            <person name="Wang X."/>
        </authorList>
    </citation>
    <scope>NUCLEOTIDE SEQUENCE [LARGE SCALE GENOMIC DNA]</scope>
    <source>
        <strain evidence="3 4">SCSIO 43005</strain>
    </source>
</reference>
<proteinExistence type="predicted"/>
<dbReference type="PIRSF" id="PIRSF016482">
    <property type="entry name" value="PilO"/>
    <property type="match status" value="1"/>
</dbReference>
<dbReference type="PANTHER" id="PTHR39555:SF1">
    <property type="entry name" value="TYPE IV PILUS INNER MEMBRANE COMPONENT PILO"/>
    <property type="match status" value="1"/>
</dbReference>
<name>A0A857GHX2_9GAMM</name>
<dbReference type="EMBL" id="CP024621">
    <property type="protein sequence ID" value="QHD48858.1"/>
    <property type="molecule type" value="Genomic_DNA"/>
</dbReference>
<gene>
    <name evidence="3" type="ORF">CTT34_03715</name>
</gene>
<dbReference type="RefSeq" id="WP_159341237.1">
    <property type="nucleotide sequence ID" value="NZ_CP024621.1"/>
</dbReference>
<dbReference type="Gene3D" id="3.30.70.60">
    <property type="match status" value="1"/>
</dbReference>
<evidence type="ECO:0000313" key="3">
    <source>
        <dbReference type="EMBL" id="QHD48858.1"/>
    </source>
</evidence>
<feature type="transmembrane region" description="Helical" evidence="2">
    <location>
        <begin position="33"/>
        <end position="56"/>
    </location>
</feature>
<dbReference type="PANTHER" id="PTHR39555">
    <property type="entry name" value="FIMBRIAL ASSEMBLY PROTEIN PILO-LIKE PROTEIN-RELATED"/>
    <property type="match status" value="1"/>
</dbReference>
<keyword evidence="2" id="KW-0472">Membrane</keyword>
<keyword evidence="1" id="KW-0175">Coiled coil</keyword>
<evidence type="ECO:0000256" key="2">
    <source>
        <dbReference type="SAM" id="Phobius"/>
    </source>
</evidence>
<dbReference type="KEGG" id="hmd:CTT34_03715"/>
<keyword evidence="2" id="KW-1133">Transmembrane helix</keyword>
<evidence type="ECO:0000256" key="1">
    <source>
        <dbReference type="SAM" id="Coils"/>
    </source>
</evidence>
<dbReference type="GO" id="GO:0043107">
    <property type="term" value="P:type IV pilus-dependent motility"/>
    <property type="evidence" value="ECO:0007669"/>
    <property type="project" value="InterPro"/>
</dbReference>